<comment type="caution">
    <text evidence="1">The sequence shown here is derived from an EMBL/GenBank/DDBJ whole genome shotgun (WGS) entry which is preliminary data.</text>
</comment>
<proteinExistence type="predicted"/>
<dbReference type="EMBL" id="QCYK01000002">
    <property type="protein sequence ID" value="PUZ25046.1"/>
    <property type="molecule type" value="Genomic_DNA"/>
</dbReference>
<dbReference type="AlphaFoldDB" id="A0A2T7BFI3"/>
<dbReference type="Proteomes" id="UP000244450">
    <property type="component" value="Unassembled WGS sequence"/>
</dbReference>
<reference evidence="1 2" key="1">
    <citation type="submission" date="2018-04" db="EMBL/GenBank/DDBJ databases">
        <title>Chitinophaga fuyangensis sp. nov., isolated from soil in a chemical factory.</title>
        <authorList>
            <person name="Chen K."/>
        </authorList>
    </citation>
    <scope>NUCLEOTIDE SEQUENCE [LARGE SCALE GENOMIC DNA]</scope>
    <source>
        <strain evidence="1 2">LY-1</strain>
    </source>
</reference>
<evidence type="ECO:0000313" key="1">
    <source>
        <dbReference type="EMBL" id="PUZ25046.1"/>
    </source>
</evidence>
<accession>A0A2T7BFI3</accession>
<name>A0A2T7BFI3_9BACT</name>
<dbReference type="RefSeq" id="WP_108686883.1">
    <property type="nucleotide sequence ID" value="NZ_QCYK01000002.1"/>
</dbReference>
<protein>
    <submittedName>
        <fullName evidence="1">Uncharacterized protein</fullName>
    </submittedName>
</protein>
<sequence>MSRVKAGILDDVLKELRSAKKIHPGWPDHIVARAAIVAEGAGELLKDALQAKYEPGKAGLSLTDQRAAMRREAVQTAAMAIRFIEVLDAEEIAREPKLPDT</sequence>
<evidence type="ECO:0000313" key="2">
    <source>
        <dbReference type="Proteomes" id="UP000244450"/>
    </source>
</evidence>
<gene>
    <name evidence="1" type="ORF">DCC81_12085</name>
</gene>
<dbReference type="OrthoDB" id="1495536at2"/>
<keyword evidence="2" id="KW-1185">Reference proteome</keyword>
<organism evidence="1 2">
    <name type="scientific">Chitinophaga parva</name>
    <dbReference type="NCBI Taxonomy" id="2169414"/>
    <lineage>
        <taxon>Bacteria</taxon>
        <taxon>Pseudomonadati</taxon>
        <taxon>Bacteroidota</taxon>
        <taxon>Chitinophagia</taxon>
        <taxon>Chitinophagales</taxon>
        <taxon>Chitinophagaceae</taxon>
        <taxon>Chitinophaga</taxon>
    </lineage>
</organism>